<dbReference type="EMBL" id="BARU01007137">
    <property type="protein sequence ID" value="GAH41783.1"/>
    <property type="molecule type" value="Genomic_DNA"/>
</dbReference>
<gene>
    <name evidence="2" type="ORF">S03H2_14072</name>
</gene>
<dbReference type="InterPro" id="IPR036812">
    <property type="entry name" value="NAD(P)_OxRdtase_dom_sf"/>
</dbReference>
<evidence type="ECO:0000259" key="1">
    <source>
        <dbReference type="Pfam" id="PF00248"/>
    </source>
</evidence>
<dbReference type="SUPFAM" id="SSF51430">
    <property type="entry name" value="NAD(P)-linked oxidoreductase"/>
    <property type="match status" value="1"/>
</dbReference>
<dbReference type="Gene3D" id="3.20.20.100">
    <property type="entry name" value="NADP-dependent oxidoreductase domain"/>
    <property type="match status" value="1"/>
</dbReference>
<evidence type="ECO:0000313" key="2">
    <source>
        <dbReference type="EMBL" id="GAH41783.1"/>
    </source>
</evidence>
<dbReference type="Pfam" id="PF00248">
    <property type="entry name" value="Aldo_ket_red"/>
    <property type="match status" value="1"/>
</dbReference>
<dbReference type="AlphaFoldDB" id="X1H8Y2"/>
<feature type="non-terminal residue" evidence="2">
    <location>
        <position position="1"/>
    </location>
</feature>
<accession>X1H8Y2</accession>
<dbReference type="InterPro" id="IPR023210">
    <property type="entry name" value="NADP_OxRdtase_dom"/>
</dbReference>
<protein>
    <recommendedName>
        <fullName evidence="1">NADP-dependent oxidoreductase domain-containing protein</fullName>
    </recommendedName>
</protein>
<reference evidence="2" key="1">
    <citation type="journal article" date="2014" name="Front. Microbiol.">
        <title>High frequency of phylogenetically diverse reductive dehalogenase-homologous genes in deep subseafloor sedimentary metagenomes.</title>
        <authorList>
            <person name="Kawai M."/>
            <person name="Futagami T."/>
            <person name="Toyoda A."/>
            <person name="Takaki Y."/>
            <person name="Nishi S."/>
            <person name="Hori S."/>
            <person name="Arai W."/>
            <person name="Tsubouchi T."/>
            <person name="Morono Y."/>
            <person name="Uchiyama I."/>
            <person name="Ito T."/>
            <person name="Fujiyama A."/>
            <person name="Inagaki F."/>
            <person name="Takami H."/>
        </authorList>
    </citation>
    <scope>NUCLEOTIDE SEQUENCE</scope>
    <source>
        <strain evidence="2">Expedition CK06-06</strain>
    </source>
</reference>
<proteinExistence type="predicted"/>
<feature type="domain" description="NADP-dependent oxidoreductase" evidence="1">
    <location>
        <begin position="4"/>
        <end position="37"/>
    </location>
</feature>
<organism evidence="2">
    <name type="scientific">marine sediment metagenome</name>
    <dbReference type="NCBI Taxonomy" id="412755"/>
    <lineage>
        <taxon>unclassified sequences</taxon>
        <taxon>metagenomes</taxon>
        <taxon>ecological metagenomes</taxon>
    </lineage>
</organism>
<name>X1H8Y2_9ZZZZ</name>
<comment type="caution">
    <text evidence="2">The sequence shown here is derived from an EMBL/GenBank/DDBJ whole genome shotgun (WGS) entry which is preliminary data.</text>
</comment>
<sequence>PIRKLSMREAKNLLAEAVGAGINFFDTAQGYGDSERKMGGNH</sequence>